<comment type="caution">
    <text evidence="14">The sequence shown here is derived from an EMBL/GenBank/DDBJ whole genome shotgun (WGS) entry which is preliminary data.</text>
</comment>
<dbReference type="PANTHER" id="PTHR22883:SF43">
    <property type="entry name" value="PALMITOYLTRANSFERASE APP"/>
    <property type="match status" value="1"/>
</dbReference>
<evidence type="ECO:0000256" key="1">
    <source>
        <dbReference type="ARBA" id="ARBA00004127"/>
    </source>
</evidence>
<evidence type="ECO:0000256" key="11">
    <source>
        <dbReference type="RuleBase" id="RU079119"/>
    </source>
</evidence>
<evidence type="ECO:0000256" key="5">
    <source>
        <dbReference type="ARBA" id="ARBA00023136"/>
    </source>
</evidence>
<dbReference type="AlphaFoldDB" id="A0A8K0WPJ9"/>
<dbReference type="OrthoDB" id="9909019at2759"/>
<dbReference type="PANTHER" id="PTHR22883">
    <property type="entry name" value="ZINC FINGER DHHC DOMAIN CONTAINING PROTEIN"/>
    <property type="match status" value="1"/>
</dbReference>
<dbReference type="InterPro" id="IPR001594">
    <property type="entry name" value="Palmitoyltrfase_DHHC"/>
</dbReference>
<keyword evidence="6" id="KW-0564">Palmitate</keyword>
<feature type="compositionally biased region" description="Basic and acidic residues" evidence="12">
    <location>
        <begin position="175"/>
        <end position="186"/>
    </location>
</feature>
<feature type="compositionally biased region" description="Polar residues" evidence="12">
    <location>
        <begin position="74"/>
        <end position="83"/>
    </location>
</feature>
<feature type="compositionally biased region" description="Polar residues" evidence="12">
    <location>
        <begin position="45"/>
        <end position="60"/>
    </location>
</feature>
<feature type="transmembrane region" description="Helical" evidence="11">
    <location>
        <begin position="535"/>
        <end position="557"/>
    </location>
</feature>
<name>A0A8K0WPJ9_9HYPO</name>
<feature type="transmembrane region" description="Helical" evidence="11">
    <location>
        <begin position="490"/>
        <end position="515"/>
    </location>
</feature>
<evidence type="ECO:0000256" key="3">
    <source>
        <dbReference type="ARBA" id="ARBA00022692"/>
    </source>
</evidence>
<dbReference type="GO" id="GO:0005794">
    <property type="term" value="C:Golgi apparatus"/>
    <property type="evidence" value="ECO:0007669"/>
    <property type="project" value="TreeGrafter"/>
</dbReference>
<keyword evidence="8 11" id="KW-0012">Acyltransferase</keyword>
<dbReference type="InterPro" id="IPR039859">
    <property type="entry name" value="PFA4/ZDH16/20/ERF2-like"/>
</dbReference>
<keyword evidence="2 11" id="KW-0808">Transferase</keyword>
<comment type="similarity">
    <text evidence="9">Belongs to the DHHC palmitoyltransferase family. ERF2/ZDHHC9 subfamily.</text>
</comment>
<evidence type="ECO:0000256" key="4">
    <source>
        <dbReference type="ARBA" id="ARBA00022989"/>
    </source>
</evidence>
<feature type="transmembrane region" description="Helical" evidence="11">
    <location>
        <begin position="375"/>
        <end position="396"/>
    </location>
</feature>
<keyword evidence="4 11" id="KW-1133">Transmembrane helix</keyword>
<dbReference type="PROSITE" id="PS50216">
    <property type="entry name" value="DHHC"/>
    <property type="match status" value="1"/>
</dbReference>
<dbReference type="EC" id="2.3.1.225" evidence="11"/>
<keyword evidence="15" id="KW-1185">Reference proteome</keyword>
<feature type="transmembrane region" description="Helical" evidence="11">
    <location>
        <begin position="345"/>
        <end position="369"/>
    </location>
</feature>
<evidence type="ECO:0000313" key="14">
    <source>
        <dbReference type="EMBL" id="KAH7316544.1"/>
    </source>
</evidence>
<feature type="compositionally biased region" description="Low complexity" evidence="12">
    <location>
        <begin position="84"/>
        <end position="103"/>
    </location>
</feature>
<comment type="domain">
    <text evidence="11">The DHHC domain is required for palmitoyltransferase activity.</text>
</comment>
<organism evidence="14 15">
    <name type="scientific">Stachybotrys elegans</name>
    <dbReference type="NCBI Taxonomy" id="80388"/>
    <lineage>
        <taxon>Eukaryota</taxon>
        <taxon>Fungi</taxon>
        <taxon>Dikarya</taxon>
        <taxon>Ascomycota</taxon>
        <taxon>Pezizomycotina</taxon>
        <taxon>Sordariomycetes</taxon>
        <taxon>Hypocreomycetidae</taxon>
        <taxon>Hypocreales</taxon>
        <taxon>Stachybotryaceae</taxon>
        <taxon>Stachybotrys</taxon>
    </lineage>
</organism>
<feature type="region of interest" description="Disordered" evidence="12">
    <location>
        <begin position="1"/>
        <end position="156"/>
    </location>
</feature>
<feature type="domain" description="Palmitoyltransferase DHHC" evidence="13">
    <location>
        <begin position="446"/>
        <end position="571"/>
    </location>
</feature>
<evidence type="ECO:0000256" key="2">
    <source>
        <dbReference type="ARBA" id="ARBA00022679"/>
    </source>
</evidence>
<proteinExistence type="inferred from homology"/>
<comment type="subcellular location">
    <subcellularLocation>
        <location evidence="1">Endomembrane system</location>
        <topology evidence="1">Multi-pass membrane protein</topology>
    </subcellularLocation>
</comment>
<feature type="compositionally biased region" description="Polar residues" evidence="12">
    <location>
        <begin position="104"/>
        <end position="123"/>
    </location>
</feature>
<evidence type="ECO:0000256" key="8">
    <source>
        <dbReference type="ARBA" id="ARBA00023315"/>
    </source>
</evidence>
<reference evidence="14" key="1">
    <citation type="journal article" date="2021" name="Nat. Commun.">
        <title>Genetic determinants of endophytism in the Arabidopsis root mycobiome.</title>
        <authorList>
            <person name="Mesny F."/>
            <person name="Miyauchi S."/>
            <person name="Thiergart T."/>
            <person name="Pickel B."/>
            <person name="Atanasova L."/>
            <person name="Karlsson M."/>
            <person name="Huettel B."/>
            <person name="Barry K.W."/>
            <person name="Haridas S."/>
            <person name="Chen C."/>
            <person name="Bauer D."/>
            <person name="Andreopoulos W."/>
            <person name="Pangilinan J."/>
            <person name="LaButti K."/>
            <person name="Riley R."/>
            <person name="Lipzen A."/>
            <person name="Clum A."/>
            <person name="Drula E."/>
            <person name="Henrissat B."/>
            <person name="Kohler A."/>
            <person name="Grigoriev I.V."/>
            <person name="Martin F.M."/>
            <person name="Hacquard S."/>
        </authorList>
    </citation>
    <scope>NUCLEOTIDE SEQUENCE</scope>
    <source>
        <strain evidence="14">MPI-CAGE-CH-0235</strain>
    </source>
</reference>
<keyword evidence="7" id="KW-0449">Lipoprotein</keyword>
<sequence length="658" mass="72704">MAPSDDGAFPTPMVSRAPAGPPSIISSRMTDIASEDGDDREARRQSPTNERPSTGRTGASSRGPFAGPSGKRTYITSLAQKRNSVTSTTPSTSGRPGSMTSRSHVPSITSNAFFRPMSSQKLQAQRGGSRPPTMSQQQQQQQQQLNNLDDGETDIDGSVLRGSIAAHPIAQVQARLEEEDRPRELPSRGSEFTEPEAYDHITSTTSPTQGHYPGGSMTDSVRPLHKNSDPVRPSELNMDMSNSGFKNQNIPGPIRSPKSFRSSFRMPGKPDLGQSGRNRSTEGAEKLSSGHSTPRLQAMNTMDSVTRAQTPPSDLPAKGRVYQYFDGNTEFCFGGRWQTTRERPINYATGLLVIIPGVLFFVFEAPWFWRHVSPAIPIIGAYLCYICVSSFIHASVSDPGILPRNLHQFPPVGENDDPLRVGPSTTDWALIKSADPSAAAMDVPVKHCRTCNIWRPPRAHHCRICDNCIEGHDHHCVWLNNCIGKRNYRYFFTFLIAGTLMGLMFIATSLTQLLVYRRDHGVSFGEAVNHFRGCLALLIYSIVGLLYPLALSGYHVFLMSRGETTREYINSHKFAKKERYRVFTQGNMFKNIVSVLCRPRPPTYYQFKSKYEPGDQRLGVRRDKRARAGSQGLEMHNVGPAAGQGFQGPVALRGAAQV</sequence>
<protein>
    <recommendedName>
        <fullName evidence="11">Palmitoyltransferase</fullName>
        <ecNumber evidence="11">2.3.1.225</ecNumber>
    </recommendedName>
</protein>
<feature type="region of interest" description="Disordered" evidence="12">
    <location>
        <begin position="173"/>
        <end position="297"/>
    </location>
</feature>
<dbReference type="Pfam" id="PF01529">
    <property type="entry name" value="DHHC"/>
    <property type="match status" value="1"/>
</dbReference>
<feature type="compositionally biased region" description="Polar residues" evidence="12">
    <location>
        <begin position="239"/>
        <end position="250"/>
    </location>
</feature>
<evidence type="ECO:0000256" key="10">
    <source>
        <dbReference type="ARBA" id="ARBA00048048"/>
    </source>
</evidence>
<evidence type="ECO:0000313" key="15">
    <source>
        <dbReference type="Proteomes" id="UP000813444"/>
    </source>
</evidence>
<dbReference type="Proteomes" id="UP000813444">
    <property type="component" value="Unassembled WGS sequence"/>
</dbReference>
<evidence type="ECO:0000256" key="12">
    <source>
        <dbReference type="SAM" id="MobiDB-lite"/>
    </source>
</evidence>
<keyword evidence="3 11" id="KW-0812">Transmembrane</keyword>
<dbReference type="GO" id="GO:0019706">
    <property type="term" value="F:protein-cysteine S-palmitoyltransferase activity"/>
    <property type="evidence" value="ECO:0007669"/>
    <property type="project" value="UniProtKB-EC"/>
</dbReference>
<evidence type="ECO:0000256" key="7">
    <source>
        <dbReference type="ARBA" id="ARBA00023288"/>
    </source>
</evidence>
<evidence type="ECO:0000256" key="9">
    <source>
        <dbReference type="ARBA" id="ARBA00023463"/>
    </source>
</evidence>
<gene>
    <name evidence="14" type="ORF">B0I35DRAFT_355001</name>
</gene>
<dbReference type="GO" id="GO:0006612">
    <property type="term" value="P:protein targeting to membrane"/>
    <property type="evidence" value="ECO:0007669"/>
    <property type="project" value="TreeGrafter"/>
</dbReference>
<evidence type="ECO:0000259" key="13">
    <source>
        <dbReference type="Pfam" id="PF01529"/>
    </source>
</evidence>
<evidence type="ECO:0000256" key="6">
    <source>
        <dbReference type="ARBA" id="ARBA00023139"/>
    </source>
</evidence>
<dbReference type="GO" id="GO:0005783">
    <property type="term" value="C:endoplasmic reticulum"/>
    <property type="evidence" value="ECO:0007669"/>
    <property type="project" value="TreeGrafter"/>
</dbReference>
<keyword evidence="5 11" id="KW-0472">Membrane</keyword>
<accession>A0A8K0WPJ9</accession>
<dbReference type="EMBL" id="JAGPNK010000008">
    <property type="protein sequence ID" value="KAH7316544.1"/>
    <property type="molecule type" value="Genomic_DNA"/>
</dbReference>
<comment type="catalytic activity">
    <reaction evidence="10 11">
        <text>L-cysteinyl-[protein] + hexadecanoyl-CoA = S-hexadecanoyl-L-cysteinyl-[protein] + CoA</text>
        <dbReference type="Rhea" id="RHEA:36683"/>
        <dbReference type="Rhea" id="RHEA-COMP:10131"/>
        <dbReference type="Rhea" id="RHEA-COMP:11032"/>
        <dbReference type="ChEBI" id="CHEBI:29950"/>
        <dbReference type="ChEBI" id="CHEBI:57287"/>
        <dbReference type="ChEBI" id="CHEBI:57379"/>
        <dbReference type="ChEBI" id="CHEBI:74151"/>
        <dbReference type="EC" id="2.3.1.225"/>
    </reaction>
</comment>